<keyword evidence="1" id="KW-0175">Coiled coil</keyword>
<keyword evidence="3" id="KW-0732">Signal</keyword>
<evidence type="ECO:0000313" key="5">
    <source>
        <dbReference type="Proteomes" id="UP000244855"/>
    </source>
</evidence>
<organism evidence="4 5">
    <name type="scientific">Periconia macrospinosa</name>
    <dbReference type="NCBI Taxonomy" id="97972"/>
    <lineage>
        <taxon>Eukaryota</taxon>
        <taxon>Fungi</taxon>
        <taxon>Dikarya</taxon>
        <taxon>Ascomycota</taxon>
        <taxon>Pezizomycotina</taxon>
        <taxon>Dothideomycetes</taxon>
        <taxon>Pleosporomycetidae</taxon>
        <taxon>Pleosporales</taxon>
        <taxon>Massarineae</taxon>
        <taxon>Periconiaceae</taxon>
        <taxon>Periconia</taxon>
    </lineage>
</organism>
<feature type="compositionally biased region" description="Low complexity" evidence="2">
    <location>
        <begin position="292"/>
        <end position="305"/>
    </location>
</feature>
<feature type="chain" id="PRO_5016030870" evidence="3">
    <location>
        <begin position="21"/>
        <end position="352"/>
    </location>
</feature>
<feature type="region of interest" description="Disordered" evidence="2">
    <location>
        <begin position="292"/>
        <end position="352"/>
    </location>
</feature>
<reference evidence="4 5" key="1">
    <citation type="journal article" date="2018" name="Sci. Rep.">
        <title>Comparative genomics provides insights into the lifestyle and reveals functional heterogeneity of dark septate endophytic fungi.</title>
        <authorList>
            <person name="Knapp D.G."/>
            <person name="Nemeth J.B."/>
            <person name="Barry K."/>
            <person name="Hainaut M."/>
            <person name="Henrissat B."/>
            <person name="Johnson J."/>
            <person name="Kuo A."/>
            <person name="Lim J.H.P."/>
            <person name="Lipzen A."/>
            <person name="Nolan M."/>
            <person name="Ohm R.A."/>
            <person name="Tamas L."/>
            <person name="Grigoriev I.V."/>
            <person name="Spatafora J.W."/>
            <person name="Nagy L.G."/>
            <person name="Kovacs G.M."/>
        </authorList>
    </citation>
    <scope>NUCLEOTIDE SEQUENCE [LARGE SCALE GENOMIC DNA]</scope>
    <source>
        <strain evidence="4 5">DSE2036</strain>
    </source>
</reference>
<evidence type="ECO:0000256" key="1">
    <source>
        <dbReference type="SAM" id="Coils"/>
    </source>
</evidence>
<dbReference type="EMBL" id="KZ805741">
    <property type="protein sequence ID" value="PVH91993.1"/>
    <property type="molecule type" value="Genomic_DNA"/>
</dbReference>
<evidence type="ECO:0000256" key="3">
    <source>
        <dbReference type="SAM" id="SignalP"/>
    </source>
</evidence>
<dbReference type="Proteomes" id="UP000244855">
    <property type="component" value="Unassembled WGS sequence"/>
</dbReference>
<sequence length="352" mass="39077">MHITKTFKAIFLLTNHLVAAHIPPRAFTPPHRVRAATKVDSLETWEPVNQLNHDTGLLDIGLVPRKNGGKDGEACDRRARCKKKNIRNPTDSSKCIRCPPLTKPDPTRTVCIKDKDVSKDEKNKKYQEKIKEKVKEKMKAYKDKVKERLEKKKEEKKKEWEKKDNIRKDKLTQKKGRRMAGCLPLVAAAIGTAAMLEMADGGFSEDIDLSKDDYTDEFLKVGDESAGAAVVAFVGKREIHAHVDATPRHTELSIVDREVPVPAPNPVIGGIIVAFIFIGKAIAQAASRAASRAGAAPGRATGKATDFFKSKTPNLSGVGKSKYNRDQQKMKAKEVAKNKNWSKCLHGKKPEK</sequence>
<feature type="compositionally biased region" description="Basic and acidic residues" evidence="2">
    <location>
        <begin position="323"/>
        <end position="337"/>
    </location>
</feature>
<proteinExistence type="predicted"/>
<evidence type="ECO:0000256" key="2">
    <source>
        <dbReference type="SAM" id="MobiDB-lite"/>
    </source>
</evidence>
<evidence type="ECO:0000313" key="4">
    <source>
        <dbReference type="EMBL" id="PVH91993.1"/>
    </source>
</evidence>
<accession>A0A2V1D3C9</accession>
<dbReference type="AlphaFoldDB" id="A0A2V1D3C9"/>
<dbReference type="OrthoDB" id="4174013at2759"/>
<feature type="coiled-coil region" evidence="1">
    <location>
        <begin position="123"/>
        <end position="166"/>
    </location>
</feature>
<name>A0A2V1D3C9_9PLEO</name>
<feature type="signal peptide" evidence="3">
    <location>
        <begin position="1"/>
        <end position="20"/>
    </location>
</feature>
<protein>
    <submittedName>
        <fullName evidence="4">Uncharacterized protein</fullName>
    </submittedName>
</protein>
<keyword evidence="5" id="KW-1185">Reference proteome</keyword>
<gene>
    <name evidence="4" type="ORF">DM02DRAFT_702005</name>
</gene>